<organism evidence="2 3">
    <name type="scientific">Astrephomene gubernaculifera</name>
    <dbReference type="NCBI Taxonomy" id="47775"/>
    <lineage>
        <taxon>Eukaryota</taxon>
        <taxon>Viridiplantae</taxon>
        <taxon>Chlorophyta</taxon>
        <taxon>core chlorophytes</taxon>
        <taxon>Chlorophyceae</taxon>
        <taxon>CS clade</taxon>
        <taxon>Chlamydomonadales</taxon>
        <taxon>Astrephomenaceae</taxon>
        <taxon>Astrephomene</taxon>
    </lineage>
</organism>
<accession>A0AAD3DQ27</accession>
<keyword evidence="3" id="KW-1185">Reference proteome</keyword>
<proteinExistence type="predicted"/>
<evidence type="ECO:0000313" key="2">
    <source>
        <dbReference type="EMBL" id="GFR45944.1"/>
    </source>
</evidence>
<comment type="subcellular location">
    <subcellularLocation>
        <location evidence="1">Cytoplasm</location>
        <location evidence="1">Cytoskeleton</location>
        <location evidence="1">Cilium axoneme</location>
    </subcellularLocation>
</comment>
<dbReference type="AlphaFoldDB" id="A0AAD3DQ27"/>
<dbReference type="InterPro" id="IPR032675">
    <property type="entry name" value="LRR_dom_sf"/>
</dbReference>
<reference evidence="2 3" key="1">
    <citation type="journal article" date="2021" name="Sci. Rep.">
        <title>Genome sequencing of the multicellular alga Astrephomene provides insights into convergent evolution of germ-soma differentiation.</title>
        <authorList>
            <person name="Yamashita S."/>
            <person name="Yamamoto K."/>
            <person name="Matsuzaki R."/>
            <person name="Suzuki S."/>
            <person name="Yamaguchi H."/>
            <person name="Hirooka S."/>
            <person name="Minakuchi Y."/>
            <person name="Miyagishima S."/>
            <person name="Kawachi M."/>
            <person name="Toyoda A."/>
            <person name="Nozaki H."/>
        </authorList>
    </citation>
    <scope>NUCLEOTIDE SEQUENCE [LARGE SCALE GENOMIC DNA]</scope>
    <source>
        <strain evidence="2 3">NIES-4017</strain>
    </source>
</reference>
<comment type="caution">
    <text evidence="2">The sequence shown here is derived from an EMBL/GenBank/DDBJ whole genome shotgun (WGS) entry which is preliminary data.</text>
</comment>
<name>A0AAD3DQ27_9CHLO</name>
<dbReference type="SUPFAM" id="SSF52047">
    <property type="entry name" value="RNI-like"/>
    <property type="match status" value="1"/>
</dbReference>
<evidence type="ECO:0000256" key="1">
    <source>
        <dbReference type="ARBA" id="ARBA00004430"/>
    </source>
</evidence>
<dbReference type="Proteomes" id="UP001054857">
    <property type="component" value="Unassembled WGS sequence"/>
</dbReference>
<dbReference type="EMBL" id="BMAR01000011">
    <property type="protein sequence ID" value="GFR45944.1"/>
    <property type="molecule type" value="Genomic_DNA"/>
</dbReference>
<dbReference type="Gene3D" id="3.80.10.10">
    <property type="entry name" value="Ribonuclease Inhibitor"/>
    <property type="match status" value="2"/>
</dbReference>
<protein>
    <submittedName>
        <fullName evidence="2">Uncharacterized protein</fullName>
    </submittedName>
</protein>
<sequence>MCCTQLRDRHDAVVRRISVTLGEPANPAFAIVSSLRRIFSRGCSPSYLLLRCLEENEPEILNVMATLKTLSNLAELWLHGCALTPNVTTAVAGTVPQLTSLTLSGASVSDHSLQTGLGSVLHALPKLEHIGLYGAKDAKDVPEPAWLALSQHNSLRSLDTGSLHVGQLSVLTNLHALRLSGAPLKIKIEAFQRCIAALTGLTSLKLFTAISSQTDMPAVPCLSALVNLRELDVNNLPLSREDLLALPQLTALTSLKSGLPATNAVLGRPAGPARAAIPWQLPPNLKQLFLRKQDGILPEQDLNLLVLAALQPPPASLAVVQLSDNTVVKLPSSSAEARDALQLLVPRLAACLQPRSLHLRDVHFRPGVFLPLGAHAHHVWLPLLGGLRLARLVLQGLVLQGEALQALAGPELGETLETLSLLQCRMEPRALTHLDRLGHLGRLRVLRADLAVGRLSPLAVIDPEGPHDDNAEAVAVAAVAAGAVQEPLASAAVQVAAAVEGLLSELCGRGAEVEVAVDMAGWDEERVFVGREMRRGLCRERLTAALRAVRRRLVQRGGAFAHPRLLRVS</sequence>
<dbReference type="GO" id="GO:0005930">
    <property type="term" value="C:axoneme"/>
    <property type="evidence" value="ECO:0007669"/>
    <property type="project" value="UniProtKB-SubCell"/>
</dbReference>
<evidence type="ECO:0000313" key="3">
    <source>
        <dbReference type="Proteomes" id="UP001054857"/>
    </source>
</evidence>
<gene>
    <name evidence="2" type="ORF">Agub_g7410</name>
</gene>